<gene>
    <name evidence="2" type="ORF">CALMAC_LOCUS12422</name>
    <name evidence="3" type="ORF">CALMAC_LOCUS20376</name>
    <name evidence="1" type="ORF">CALMAC_LOCUS4008</name>
</gene>
<evidence type="ECO:0000313" key="4">
    <source>
        <dbReference type="Proteomes" id="UP000410492"/>
    </source>
</evidence>
<name>A0A653CWG0_CALMS</name>
<keyword evidence="4" id="KW-1185">Reference proteome</keyword>
<evidence type="ECO:0000313" key="1">
    <source>
        <dbReference type="EMBL" id="VEN39489.1"/>
    </source>
</evidence>
<evidence type="ECO:0000313" key="2">
    <source>
        <dbReference type="EMBL" id="VEN52206.1"/>
    </source>
</evidence>
<dbReference type="EMBL" id="CAACVG010014699">
    <property type="protein sequence ID" value="VEN63590.1"/>
    <property type="molecule type" value="Genomic_DNA"/>
</dbReference>
<reference evidence="2 4" key="1">
    <citation type="submission" date="2019-01" db="EMBL/GenBank/DDBJ databases">
        <authorList>
            <person name="Sayadi A."/>
        </authorList>
    </citation>
    <scope>NUCLEOTIDE SEQUENCE [LARGE SCALE GENOMIC DNA]</scope>
</reference>
<protein>
    <submittedName>
        <fullName evidence="2">Uncharacterized protein</fullName>
    </submittedName>
</protein>
<evidence type="ECO:0000313" key="3">
    <source>
        <dbReference type="EMBL" id="VEN63590.1"/>
    </source>
</evidence>
<proteinExistence type="predicted"/>
<accession>A0A653CWG0</accession>
<dbReference type="Proteomes" id="UP000410492">
    <property type="component" value="Unassembled WGS sequence"/>
</dbReference>
<feature type="non-terminal residue" evidence="2">
    <location>
        <position position="1"/>
    </location>
</feature>
<sequence length="11" mass="1336">CFYHAPPILQF</sequence>
<dbReference type="EMBL" id="CAACVG010005625">
    <property type="protein sequence ID" value="VEN39489.1"/>
    <property type="molecule type" value="Genomic_DNA"/>
</dbReference>
<organism evidence="2 4">
    <name type="scientific">Callosobruchus maculatus</name>
    <name type="common">Southern cowpea weevil</name>
    <name type="synonym">Pulse bruchid</name>
    <dbReference type="NCBI Taxonomy" id="64391"/>
    <lineage>
        <taxon>Eukaryota</taxon>
        <taxon>Metazoa</taxon>
        <taxon>Ecdysozoa</taxon>
        <taxon>Arthropoda</taxon>
        <taxon>Hexapoda</taxon>
        <taxon>Insecta</taxon>
        <taxon>Pterygota</taxon>
        <taxon>Neoptera</taxon>
        <taxon>Endopterygota</taxon>
        <taxon>Coleoptera</taxon>
        <taxon>Polyphaga</taxon>
        <taxon>Cucujiformia</taxon>
        <taxon>Chrysomeloidea</taxon>
        <taxon>Chrysomelidae</taxon>
        <taxon>Bruchinae</taxon>
        <taxon>Bruchini</taxon>
        <taxon>Callosobruchus</taxon>
    </lineage>
</organism>
<dbReference type="EMBL" id="CAACVG010009134">
    <property type="protein sequence ID" value="VEN52206.1"/>
    <property type="molecule type" value="Genomic_DNA"/>
</dbReference>